<keyword evidence="2" id="KW-0805">Transcription regulation</keyword>
<evidence type="ECO:0000259" key="8">
    <source>
        <dbReference type="PROSITE" id="PS50217"/>
    </source>
</evidence>
<dbReference type="FunFam" id="1.20.5.170:FF:000009">
    <property type="entry name" value="probable transcription factor PosF21"/>
    <property type="match status" value="1"/>
</dbReference>
<evidence type="ECO:0000256" key="7">
    <source>
        <dbReference type="SAM" id="MobiDB-lite"/>
    </source>
</evidence>
<feature type="coiled-coil region" evidence="6">
    <location>
        <begin position="177"/>
        <end position="204"/>
    </location>
</feature>
<dbReference type="EMBL" id="SZYD01000005">
    <property type="protein sequence ID" value="KAD6119403.1"/>
    <property type="molecule type" value="Genomic_DNA"/>
</dbReference>
<evidence type="ECO:0000313" key="9">
    <source>
        <dbReference type="EMBL" id="KAD6119403.1"/>
    </source>
</evidence>
<dbReference type="GO" id="GO:0003700">
    <property type="term" value="F:DNA-binding transcription factor activity"/>
    <property type="evidence" value="ECO:0007669"/>
    <property type="project" value="InterPro"/>
</dbReference>
<feature type="domain" description="BZIP" evidence="8">
    <location>
        <begin position="152"/>
        <end position="215"/>
    </location>
</feature>
<feature type="region of interest" description="Disordered" evidence="7">
    <location>
        <begin position="1"/>
        <end position="32"/>
    </location>
</feature>
<keyword evidence="6" id="KW-0175">Coiled coil</keyword>
<dbReference type="InterPro" id="IPR004827">
    <property type="entry name" value="bZIP"/>
</dbReference>
<evidence type="ECO:0000256" key="2">
    <source>
        <dbReference type="ARBA" id="ARBA00023015"/>
    </source>
</evidence>
<organism evidence="9 10">
    <name type="scientific">Mikania micrantha</name>
    <name type="common">bitter vine</name>
    <dbReference type="NCBI Taxonomy" id="192012"/>
    <lineage>
        <taxon>Eukaryota</taxon>
        <taxon>Viridiplantae</taxon>
        <taxon>Streptophyta</taxon>
        <taxon>Embryophyta</taxon>
        <taxon>Tracheophyta</taxon>
        <taxon>Spermatophyta</taxon>
        <taxon>Magnoliopsida</taxon>
        <taxon>eudicotyledons</taxon>
        <taxon>Gunneridae</taxon>
        <taxon>Pentapetalae</taxon>
        <taxon>asterids</taxon>
        <taxon>campanulids</taxon>
        <taxon>Asterales</taxon>
        <taxon>Asteraceae</taxon>
        <taxon>Asteroideae</taxon>
        <taxon>Heliantheae alliance</taxon>
        <taxon>Eupatorieae</taxon>
        <taxon>Mikania</taxon>
    </lineage>
</organism>
<keyword evidence="4" id="KW-0804">Transcription</keyword>
<protein>
    <recommendedName>
        <fullName evidence="8">BZIP domain-containing protein</fullName>
    </recommendedName>
</protein>
<comment type="subcellular location">
    <subcellularLocation>
        <location evidence="1">Nucleus</location>
    </subcellularLocation>
</comment>
<dbReference type="SUPFAM" id="SSF57959">
    <property type="entry name" value="Leucine zipper domain"/>
    <property type="match status" value="1"/>
</dbReference>
<gene>
    <name evidence="9" type="ORF">E3N88_10674</name>
</gene>
<dbReference type="GO" id="GO:0005634">
    <property type="term" value="C:nucleus"/>
    <property type="evidence" value="ECO:0007669"/>
    <property type="project" value="UniProtKB-SubCell"/>
</dbReference>
<comment type="caution">
    <text evidence="9">The sequence shown here is derived from an EMBL/GenBank/DDBJ whole genome shotgun (WGS) entry which is preliminary data.</text>
</comment>
<dbReference type="AlphaFoldDB" id="A0A5N6PBI6"/>
<reference evidence="9 10" key="1">
    <citation type="submission" date="2019-05" db="EMBL/GenBank/DDBJ databases">
        <title>Mikania micrantha, genome provides insights into the molecular mechanism of rapid growth.</title>
        <authorList>
            <person name="Liu B."/>
        </authorList>
    </citation>
    <scope>NUCLEOTIDE SEQUENCE [LARGE SCALE GENOMIC DNA]</scope>
    <source>
        <strain evidence="9">NLD-2019</strain>
        <tissue evidence="9">Leaf</tissue>
    </source>
</reference>
<feature type="region of interest" description="Disordered" evidence="7">
    <location>
        <begin position="97"/>
        <end position="121"/>
    </location>
</feature>
<evidence type="ECO:0000313" key="10">
    <source>
        <dbReference type="Proteomes" id="UP000326396"/>
    </source>
</evidence>
<keyword evidence="3" id="KW-0238">DNA-binding</keyword>
<evidence type="ECO:0000256" key="1">
    <source>
        <dbReference type="ARBA" id="ARBA00004123"/>
    </source>
</evidence>
<accession>A0A5N6PBI6</accession>
<dbReference type="CDD" id="cd14703">
    <property type="entry name" value="bZIP_plant_RF2"/>
    <property type="match status" value="1"/>
</dbReference>
<dbReference type="OrthoDB" id="1435597at2759"/>
<sequence>MMDPKFAGCLPDIDQMPETPTRGTHHRRTQSDTSFRFTDEGIILDDVVADFNLDSIDLPMLAQDSSSKQPVGFGTHLRSLSVGSNFFDELGLSSAAETEKPSSGAYPRSHKHSSSMDGSAATSFEEESVLMMLDNSKKAVAPEKLAELSLIDPKRAKRILANRQSAARSKERKIKYTSELEKKVQTLQTEATTLSAQVTKLERETGGLTSENKELKLRLEAMEQHALLRDALNEALREEVNRLKLETGQLPPLNGVYYNTAPLPPQHHLPLHQFGNSNSQQTQKTQVPELVTVNQLKPSFMDFK</sequence>
<proteinExistence type="predicted"/>
<dbReference type="Pfam" id="PF00170">
    <property type="entry name" value="bZIP_1"/>
    <property type="match status" value="1"/>
</dbReference>
<dbReference type="PANTHER" id="PTHR13690:SF86">
    <property type="entry name" value="TRANSCRIPTION FACTOR VIP1"/>
    <property type="match status" value="1"/>
</dbReference>
<keyword evidence="5" id="KW-0539">Nucleus</keyword>
<dbReference type="GO" id="GO:0003677">
    <property type="term" value="F:DNA binding"/>
    <property type="evidence" value="ECO:0007669"/>
    <property type="project" value="UniProtKB-KW"/>
</dbReference>
<dbReference type="InterPro" id="IPR044759">
    <property type="entry name" value="bZIP_RF2"/>
</dbReference>
<evidence type="ECO:0000256" key="5">
    <source>
        <dbReference type="ARBA" id="ARBA00023242"/>
    </source>
</evidence>
<evidence type="ECO:0000256" key="6">
    <source>
        <dbReference type="SAM" id="Coils"/>
    </source>
</evidence>
<name>A0A5N6PBI6_9ASTR</name>
<dbReference type="PANTHER" id="PTHR13690">
    <property type="entry name" value="TRANSCRIPTION FACTOR POSF21-RELATED"/>
    <property type="match status" value="1"/>
</dbReference>
<dbReference type="SMART" id="SM00338">
    <property type="entry name" value="BRLZ"/>
    <property type="match status" value="1"/>
</dbReference>
<keyword evidence="10" id="KW-1185">Reference proteome</keyword>
<evidence type="ECO:0000256" key="4">
    <source>
        <dbReference type="ARBA" id="ARBA00023163"/>
    </source>
</evidence>
<dbReference type="Gene3D" id="1.20.5.170">
    <property type="match status" value="1"/>
</dbReference>
<dbReference type="InterPro" id="IPR046347">
    <property type="entry name" value="bZIP_sf"/>
</dbReference>
<evidence type="ECO:0000256" key="3">
    <source>
        <dbReference type="ARBA" id="ARBA00023125"/>
    </source>
</evidence>
<dbReference type="Proteomes" id="UP000326396">
    <property type="component" value="Linkage Group LG13"/>
</dbReference>
<dbReference type="PROSITE" id="PS50217">
    <property type="entry name" value="BZIP"/>
    <property type="match status" value="1"/>
</dbReference>